<gene>
    <name evidence="1" type="ORF">XENORESO_000359</name>
</gene>
<comment type="caution">
    <text evidence="1">The sequence shown here is derived from an EMBL/GenBank/DDBJ whole genome shotgun (WGS) entry which is preliminary data.</text>
</comment>
<dbReference type="EMBL" id="JAHRIM010081132">
    <property type="protein sequence ID" value="MEQ2275222.1"/>
    <property type="molecule type" value="Genomic_DNA"/>
</dbReference>
<evidence type="ECO:0000313" key="1">
    <source>
        <dbReference type="EMBL" id="MEQ2275222.1"/>
    </source>
</evidence>
<keyword evidence="2" id="KW-1185">Reference proteome</keyword>
<sequence>MFVILLMTQFAYREIQGTLNAWKVSGNKIGAHINIPPPPCWDQMIVLIRCLDFHKLFYFVLIRPKTMAPEVLRFTQMQPCKPKSGCPILIKQSNPSKQAMEILLRMCS</sequence>
<organism evidence="1 2">
    <name type="scientific">Xenotaenia resolanae</name>
    <dbReference type="NCBI Taxonomy" id="208358"/>
    <lineage>
        <taxon>Eukaryota</taxon>
        <taxon>Metazoa</taxon>
        <taxon>Chordata</taxon>
        <taxon>Craniata</taxon>
        <taxon>Vertebrata</taxon>
        <taxon>Euteleostomi</taxon>
        <taxon>Actinopterygii</taxon>
        <taxon>Neopterygii</taxon>
        <taxon>Teleostei</taxon>
        <taxon>Neoteleostei</taxon>
        <taxon>Acanthomorphata</taxon>
        <taxon>Ovalentaria</taxon>
        <taxon>Atherinomorphae</taxon>
        <taxon>Cyprinodontiformes</taxon>
        <taxon>Goodeidae</taxon>
        <taxon>Xenotaenia</taxon>
    </lineage>
</organism>
<proteinExistence type="predicted"/>
<accession>A0ABV0X011</accession>
<evidence type="ECO:0000313" key="2">
    <source>
        <dbReference type="Proteomes" id="UP001444071"/>
    </source>
</evidence>
<name>A0ABV0X011_9TELE</name>
<reference evidence="1 2" key="1">
    <citation type="submission" date="2021-06" db="EMBL/GenBank/DDBJ databases">
        <authorList>
            <person name="Palmer J.M."/>
        </authorList>
    </citation>
    <scope>NUCLEOTIDE SEQUENCE [LARGE SCALE GENOMIC DNA]</scope>
    <source>
        <strain evidence="1 2">XR_2019</strain>
        <tissue evidence="1">Muscle</tissue>
    </source>
</reference>
<protein>
    <submittedName>
        <fullName evidence="1">Uncharacterized protein</fullName>
    </submittedName>
</protein>
<dbReference type="Proteomes" id="UP001444071">
    <property type="component" value="Unassembled WGS sequence"/>
</dbReference>